<feature type="region of interest" description="Disordered" evidence="1">
    <location>
        <begin position="1"/>
        <end position="40"/>
    </location>
</feature>
<feature type="non-terminal residue" evidence="3">
    <location>
        <position position="1"/>
    </location>
</feature>
<evidence type="ECO:0000256" key="2">
    <source>
        <dbReference type="SAM" id="Phobius"/>
    </source>
</evidence>
<feature type="transmembrane region" description="Helical" evidence="2">
    <location>
        <begin position="53"/>
        <end position="77"/>
    </location>
</feature>
<keyword evidence="2" id="KW-1133">Transmembrane helix</keyword>
<keyword evidence="2" id="KW-0812">Transmembrane</keyword>
<sequence length="110" mass="11371">AGVPPMGGPALPLPTISASPATPRVAPQTPRDGVSQLDTLSPAGAMQAGRASWATLVAIAVVTEAGLLWLVAGLTVMRRRRLGPASRRLRGGLWSRRLSPGGTARNTKRS</sequence>
<name>A0ABV5YZ44_9ACTN</name>
<gene>
    <name evidence="3" type="ORF">ACFFNX_50105</name>
</gene>
<evidence type="ECO:0000313" key="3">
    <source>
        <dbReference type="EMBL" id="MFB9840330.1"/>
    </source>
</evidence>
<evidence type="ECO:0000313" key="4">
    <source>
        <dbReference type="Proteomes" id="UP001589627"/>
    </source>
</evidence>
<proteinExistence type="predicted"/>
<feature type="compositionally biased region" description="Low complexity" evidence="1">
    <location>
        <begin position="91"/>
        <end position="102"/>
    </location>
</feature>
<evidence type="ECO:0000256" key="1">
    <source>
        <dbReference type="SAM" id="MobiDB-lite"/>
    </source>
</evidence>
<keyword evidence="2" id="KW-0472">Membrane</keyword>
<dbReference type="EMBL" id="JBHLZP010001029">
    <property type="protein sequence ID" value="MFB9840330.1"/>
    <property type="molecule type" value="Genomic_DNA"/>
</dbReference>
<reference evidence="3 4" key="1">
    <citation type="submission" date="2024-09" db="EMBL/GenBank/DDBJ databases">
        <authorList>
            <person name="Sun Q."/>
            <person name="Mori K."/>
        </authorList>
    </citation>
    <scope>NUCLEOTIDE SEQUENCE [LARGE SCALE GENOMIC DNA]</scope>
    <source>
        <strain evidence="3 4">TBRC 0563</strain>
    </source>
</reference>
<protein>
    <submittedName>
        <fullName evidence="3">Uncharacterized protein</fullName>
    </submittedName>
</protein>
<organism evidence="3 4">
    <name type="scientific">Actinoallomurus acaciae</name>
    <dbReference type="NCBI Taxonomy" id="502577"/>
    <lineage>
        <taxon>Bacteria</taxon>
        <taxon>Bacillati</taxon>
        <taxon>Actinomycetota</taxon>
        <taxon>Actinomycetes</taxon>
        <taxon>Streptosporangiales</taxon>
        <taxon>Thermomonosporaceae</taxon>
        <taxon>Actinoallomurus</taxon>
    </lineage>
</organism>
<comment type="caution">
    <text evidence="3">The sequence shown here is derived from an EMBL/GenBank/DDBJ whole genome shotgun (WGS) entry which is preliminary data.</text>
</comment>
<accession>A0ABV5YZ44</accession>
<dbReference type="Proteomes" id="UP001589627">
    <property type="component" value="Unassembled WGS sequence"/>
</dbReference>
<feature type="region of interest" description="Disordered" evidence="1">
    <location>
        <begin position="88"/>
        <end position="110"/>
    </location>
</feature>
<dbReference type="RefSeq" id="WP_378213561.1">
    <property type="nucleotide sequence ID" value="NZ_JBHLZP010001029.1"/>
</dbReference>
<keyword evidence="4" id="KW-1185">Reference proteome</keyword>